<evidence type="ECO:0008006" key="3">
    <source>
        <dbReference type="Google" id="ProtNLM"/>
    </source>
</evidence>
<keyword evidence="1" id="KW-0235">DNA replication</keyword>
<keyword evidence="2" id="KW-0614">Plasmid</keyword>
<reference evidence="2" key="2">
    <citation type="submission" date="2015-07" db="EMBL/GenBank/DDBJ databases">
        <title>Plasmids, circular viruses and viroids from rat gut.</title>
        <authorList>
            <person name="Jorgensen T.J."/>
            <person name="Hansen M.A."/>
            <person name="Xu Z."/>
            <person name="Tabak M.A."/>
            <person name="Sorensen S.J."/>
            <person name="Hansen L.H."/>
        </authorList>
    </citation>
    <scope>NUCLEOTIDE SEQUENCE</scope>
    <source>
        <plasmid evidence="2">pRGRH0642</plasmid>
    </source>
</reference>
<protein>
    <recommendedName>
        <fullName evidence="3">Replication protein</fullName>
    </recommendedName>
</protein>
<accession>A0A0H5QHZ3</accession>
<sequence>MVYNYSITSTQKCQGVDGYSYRKALSHRIAELYDRTAHLWQYAAKIRGCGDSIIVRRYEGGETEIAHALFCRSRLCPMCAWRRSLKAFGQLSDCMTYLDLKRQLAIGKPYGYILIGLTIRNCDPLDLPEIIDHLLESFARLRRTPEWKRVIRGAHRTLEVTYNPNTITMHPHLHIIAAVDPSYFKSRYYISQEKLTQLWQTALKVAYVPVVDIRKVRITPERKDISEVTKYVTKATDWDKLDESESVLSALHGALHGRKLYANYGVIREASRVLKQSDEDGDLLDVGELDSKIAKNIRKDLCSTLEAYTYIPATGYVRIASAELPPWQRMAWSELLQNAT</sequence>
<dbReference type="AlphaFoldDB" id="A0A0H5QHZ3"/>
<dbReference type="GO" id="GO:0003677">
    <property type="term" value="F:DNA binding"/>
    <property type="evidence" value="ECO:0007669"/>
    <property type="project" value="InterPro"/>
</dbReference>
<dbReference type="InterPro" id="IPR000989">
    <property type="entry name" value="Rep"/>
</dbReference>
<reference evidence="2" key="1">
    <citation type="submission" date="2015-06" db="EMBL/GenBank/DDBJ databases">
        <authorList>
            <person name="Joergensen T."/>
        </authorList>
    </citation>
    <scope>NUCLEOTIDE SEQUENCE</scope>
    <source>
        <plasmid evidence="2">pRGRH0642</plasmid>
    </source>
</reference>
<dbReference type="EMBL" id="LN853268">
    <property type="protein sequence ID" value="CRY95497.1"/>
    <property type="molecule type" value="Genomic_DNA"/>
</dbReference>
<organism evidence="2">
    <name type="scientific">uncultured prokaryote</name>
    <dbReference type="NCBI Taxonomy" id="198431"/>
    <lineage>
        <taxon>unclassified sequences</taxon>
        <taxon>environmental samples</taxon>
    </lineage>
</organism>
<geneLocation type="plasmid" evidence="2">
    <name>pRGRH0642</name>
</geneLocation>
<dbReference type="GO" id="GO:0006260">
    <property type="term" value="P:DNA replication"/>
    <property type="evidence" value="ECO:0007669"/>
    <property type="project" value="UniProtKB-KW"/>
</dbReference>
<dbReference type="Pfam" id="PF01446">
    <property type="entry name" value="Rep_1"/>
    <property type="match status" value="1"/>
</dbReference>
<name>A0A0H5QHZ3_9ZZZZ</name>
<proteinExistence type="predicted"/>
<evidence type="ECO:0000256" key="1">
    <source>
        <dbReference type="ARBA" id="ARBA00022705"/>
    </source>
</evidence>
<evidence type="ECO:0000313" key="2">
    <source>
        <dbReference type="EMBL" id="CRY95497.1"/>
    </source>
</evidence>